<organism evidence="1 2">
    <name type="scientific">Hathewaya histolytica</name>
    <name type="common">Clostridium histolyticum</name>
    <dbReference type="NCBI Taxonomy" id="1498"/>
    <lineage>
        <taxon>Bacteria</taxon>
        <taxon>Bacillati</taxon>
        <taxon>Bacillota</taxon>
        <taxon>Clostridia</taxon>
        <taxon>Eubacteriales</taxon>
        <taxon>Clostridiaceae</taxon>
        <taxon>Hathewaya</taxon>
    </lineage>
</organism>
<evidence type="ECO:0000313" key="1">
    <source>
        <dbReference type="EMBL" id="VTQ86895.1"/>
    </source>
</evidence>
<dbReference type="Proteomes" id="UP000308489">
    <property type="component" value="Chromosome 1"/>
</dbReference>
<keyword evidence="2" id="KW-1185">Reference proteome</keyword>
<dbReference type="KEGG" id="hhw:NCTC503_00998"/>
<dbReference type="AlphaFoldDB" id="A0A4U9R684"/>
<dbReference type="OrthoDB" id="1853564at2"/>
<evidence type="ECO:0000313" key="2">
    <source>
        <dbReference type="Proteomes" id="UP000308489"/>
    </source>
</evidence>
<gene>
    <name evidence="1" type="ORF">NCTC503_00998</name>
</gene>
<protein>
    <submittedName>
        <fullName evidence="1">Phage-like protein</fullName>
    </submittedName>
</protein>
<dbReference type="RefSeq" id="WP_138209701.1">
    <property type="nucleotide sequence ID" value="NZ_CBCRUQ010000004.1"/>
</dbReference>
<proteinExistence type="predicted"/>
<accession>A0A4U9R684</accession>
<name>A0A4U9R684_HATHI</name>
<dbReference type="Pfam" id="PF06356">
    <property type="entry name" value="DUF1064"/>
    <property type="match status" value="1"/>
</dbReference>
<dbReference type="EMBL" id="LR590481">
    <property type="protein sequence ID" value="VTQ86895.1"/>
    <property type="molecule type" value="Genomic_DNA"/>
</dbReference>
<reference evidence="1 2" key="1">
    <citation type="submission" date="2019-05" db="EMBL/GenBank/DDBJ databases">
        <authorList>
            <consortium name="Pathogen Informatics"/>
        </authorList>
    </citation>
    <scope>NUCLEOTIDE SEQUENCE [LARGE SCALE GENOMIC DNA]</scope>
    <source>
        <strain evidence="1 2">NCTC503</strain>
    </source>
</reference>
<sequence length="122" mass="14506">MYKSKYNNKKVIYNGIKFASKMERDYYIYILGLKEDGVVADIELQPVFLLQEKFKYGNKTIRSIKYKADFRVAYKDGHTEVIDVKGTVTDVFKIKRKMLLSKYKDIDFKCVRKIRGEWKVVL</sequence>
<dbReference type="InterPro" id="IPR009414">
    <property type="entry name" value="DUF1064"/>
</dbReference>